<keyword evidence="2 6" id="KW-0812">Transmembrane</keyword>
<evidence type="ECO:0000256" key="1">
    <source>
        <dbReference type="ARBA" id="ARBA00004141"/>
    </source>
</evidence>
<feature type="binding site" evidence="5">
    <location>
        <position position="62"/>
    </location>
    <ligand>
        <name>Zn(2+)</name>
        <dbReference type="ChEBI" id="CHEBI:29105"/>
    </ligand>
</feature>
<keyword evidence="8" id="KW-1185">Reference proteome</keyword>
<feature type="transmembrane region" description="Helical" evidence="6">
    <location>
        <begin position="78"/>
        <end position="96"/>
    </location>
</feature>
<comment type="subcellular location">
    <subcellularLocation>
        <location evidence="1">Membrane</location>
        <topology evidence="1">Multi-pass membrane protein</topology>
    </subcellularLocation>
</comment>
<evidence type="ECO:0000256" key="5">
    <source>
        <dbReference type="PIRSR" id="PIRSR604254-1"/>
    </source>
</evidence>
<evidence type="ECO:0000313" key="8">
    <source>
        <dbReference type="Proteomes" id="UP000199317"/>
    </source>
</evidence>
<reference evidence="8" key="1">
    <citation type="submission" date="2016-10" db="EMBL/GenBank/DDBJ databases">
        <authorList>
            <person name="Varghese N."/>
            <person name="Submissions S."/>
        </authorList>
    </citation>
    <scope>NUCLEOTIDE SEQUENCE [LARGE SCALE GENOMIC DNA]</scope>
    <source>
        <strain evidence="8">DSM 17101</strain>
    </source>
</reference>
<keyword evidence="5" id="KW-0479">Metal-binding</keyword>
<dbReference type="EMBL" id="FNJL01000008">
    <property type="protein sequence ID" value="SDP18293.1"/>
    <property type="molecule type" value="Genomic_DNA"/>
</dbReference>
<gene>
    <name evidence="7" type="ORF">SAMN04489708_108170</name>
</gene>
<feature type="transmembrane region" description="Helical" evidence="6">
    <location>
        <begin position="154"/>
        <end position="173"/>
    </location>
</feature>
<dbReference type="InterPro" id="IPR004254">
    <property type="entry name" value="AdipoR/HlyIII-related"/>
</dbReference>
<name>A0A1H0QLP7_9BURK</name>
<proteinExistence type="predicted"/>
<sequence length="205" mass="21751">MEIRPGERFNTCTHLLGFALAVPGVPLMLIVSLPSGDVGKIAGGLVFALSCVALYAASTFFHSAHGQAKLWWQRADHCAIYLLIAGSYTPFALVAARGPWDWAVLVAVWSIALLGMVRELGVASPAPPLPLYMGMGWAMVVAAVPLLARIDAGGLRWLLAGAALYTVGTVFYVNRAGYRHAHGVWHLFVLGGTASHYAAVVNVVA</sequence>
<feature type="transmembrane region" description="Helical" evidence="6">
    <location>
        <begin position="185"/>
        <end position="204"/>
    </location>
</feature>
<evidence type="ECO:0000256" key="3">
    <source>
        <dbReference type="ARBA" id="ARBA00022989"/>
    </source>
</evidence>
<feature type="binding site" evidence="5">
    <location>
        <position position="182"/>
    </location>
    <ligand>
        <name>Zn(2+)</name>
        <dbReference type="ChEBI" id="CHEBI:29105"/>
    </ligand>
</feature>
<keyword evidence="3 6" id="KW-1133">Transmembrane helix</keyword>
<feature type="transmembrane region" description="Helical" evidence="6">
    <location>
        <begin position="129"/>
        <end position="148"/>
    </location>
</feature>
<keyword evidence="5" id="KW-0862">Zinc</keyword>
<feature type="transmembrane region" description="Helical" evidence="6">
    <location>
        <begin position="12"/>
        <end position="32"/>
    </location>
</feature>
<accession>A0A1H0QLP7</accession>
<dbReference type="Proteomes" id="UP000199317">
    <property type="component" value="Unassembled WGS sequence"/>
</dbReference>
<dbReference type="GO" id="GO:0046872">
    <property type="term" value="F:metal ion binding"/>
    <property type="evidence" value="ECO:0007669"/>
    <property type="project" value="UniProtKB-KW"/>
</dbReference>
<evidence type="ECO:0000313" key="7">
    <source>
        <dbReference type="EMBL" id="SDP18293.1"/>
    </source>
</evidence>
<keyword evidence="4 6" id="KW-0472">Membrane</keyword>
<dbReference type="PANTHER" id="PTHR20855:SF3">
    <property type="entry name" value="LD03007P"/>
    <property type="match status" value="1"/>
</dbReference>
<dbReference type="PANTHER" id="PTHR20855">
    <property type="entry name" value="ADIPOR/PROGESTIN RECEPTOR-RELATED"/>
    <property type="match status" value="1"/>
</dbReference>
<dbReference type="AlphaFoldDB" id="A0A1H0QLP7"/>
<protein>
    <submittedName>
        <fullName evidence="7">Hemolysin III</fullName>
    </submittedName>
</protein>
<evidence type="ECO:0000256" key="4">
    <source>
        <dbReference type="ARBA" id="ARBA00023136"/>
    </source>
</evidence>
<dbReference type="GO" id="GO:0016020">
    <property type="term" value="C:membrane"/>
    <property type="evidence" value="ECO:0007669"/>
    <property type="project" value="UniProtKB-SubCell"/>
</dbReference>
<dbReference type="Pfam" id="PF03006">
    <property type="entry name" value="HlyIII"/>
    <property type="match status" value="1"/>
</dbReference>
<feature type="binding site" evidence="5">
    <location>
        <position position="186"/>
    </location>
    <ligand>
        <name>Zn(2+)</name>
        <dbReference type="ChEBI" id="CHEBI:29105"/>
    </ligand>
</feature>
<feature type="transmembrane region" description="Helical" evidence="6">
    <location>
        <begin position="38"/>
        <end position="57"/>
    </location>
</feature>
<evidence type="ECO:0000256" key="6">
    <source>
        <dbReference type="SAM" id="Phobius"/>
    </source>
</evidence>
<organism evidence="7 8">
    <name type="scientific">Paracidovorax cattleyae</name>
    <dbReference type="NCBI Taxonomy" id="80868"/>
    <lineage>
        <taxon>Bacteria</taxon>
        <taxon>Pseudomonadati</taxon>
        <taxon>Pseudomonadota</taxon>
        <taxon>Betaproteobacteria</taxon>
        <taxon>Burkholderiales</taxon>
        <taxon>Comamonadaceae</taxon>
        <taxon>Paracidovorax</taxon>
    </lineage>
</organism>
<evidence type="ECO:0000256" key="2">
    <source>
        <dbReference type="ARBA" id="ARBA00022692"/>
    </source>
</evidence>